<evidence type="ECO:0000256" key="7">
    <source>
        <dbReference type="ARBA" id="ARBA00032903"/>
    </source>
</evidence>
<reference evidence="10" key="1">
    <citation type="submission" date="2019-09" db="EMBL/GenBank/DDBJ databases">
        <authorList>
            <person name="Cremers G."/>
        </authorList>
    </citation>
    <scope>NUCLEOTIDE SEQUENCE [LARGE SCALE GENOMIC DNA]</scope>
    <source>
        <strain evidence="10">3B</strain>
    </source>
</reference>
<name>A0A5E6MEV7_9BACT</name>
<dbReference type="EC" id="4.1.2.25" evidence="4"/>
<dbReference type="GO" id="GO:0004150">
    <property type="term" value="F:dihydroneopterin aldolase activity"/>
    <property type="evidence" value="ECO:0007669"/>
    <property type="project" value="UniProtKB-EC"/>
</dbReference>
<organism evidence="10 11">
    <name type="scientific">Methylacidimicrobium cyclopophantes</name>
    <dbReference type="NCBI Taxonomy" id="1041766"/>
    <lineage>
        <taxon>Bacteria</taxon>
        <taxon>Pseudomonadati</taxon>
        <taxon>Verrucomicrobiota</taxon>
        <taxon>Methylacidimicrobium</taxon>
    </lineage>
</organism>
<evidence type="ECO:0000256" key="3">
    <source>
        <dbReference type="ARBA" id="ARBA00005708"/>
    </source>
</evidence>
<dbReference type="Pfam" id="PF12694">
    <property type="entry name" value="cpYpsA"/>
    <property type="match status" value="1"/>
</dbReference>
<dbReference type="PANTHER" id="PTHR42844">
    <property type="entry name" value="DIHYDRONEOPTERIN ALDOLASE 1-RELATED"/>
    <property type="match status" value="1"/>
</dbReference>
<dbReference type="Gene3D" id="3.40.50.450">
    <property type="match status" value="1"/>
</dbReference>
<dbReference type="EMBL" id="CABFUZ020000127">
    <property type="protein sequence ID" value="VVM06791.1"/>
    <property type="molecule type" value="Genomic_DNA"/>
</dbReference>
<evidence type="ECO:0000313" key="11">
    <source>
        <dbReference type="Proteomes" id="UP000381693"/>
    </source>
</evidence>
<dbReference type="Pfam" id="PF02152">
    <property type="entry name" value="FolB"/>
    <property type="match status" value="1"/>
</dbReference>
<evidence type="ECO:0000256" key="2">
    <source>
        <dbReference type="ARBA" id="ARBA00005013"/>
    </source>
</evidence>
<dbReference type="NCBIfam" id="TIGR00526">
    <property type="entry name" value="folB_dom"/>
    <property type="match status" value="1"/>
</dbReference>
<feature type="domain" description="Dihydroneopterin aldolase/epimerase" evidence="9">
    <location>
        <begin position="204"/>
        <end position="314"/>
    </location>
</feature>
<dbReference type="Gene3D" id="3.30.1130.10">
    <property type="match status" value="1"/>
</dbReference>
<dbReference type="GO" id="GO:0005737">
    <property type="term" value="C:cytoplasm"/>
    <property type="evidence" value="ECO:0007669"/>
    <property type="project" value="TreeGrafter"/>
</dbReference>
<dbReference type="PANTHER" id="PTHR42844:SF1">
    <property type="entry name" value="DIHYDRONEOPTERIN ALDOLASE 1-RELATED"/>
    <property type="match status" value="1"/>
</dbReference>
<evidence type="ECO:0000259" key="9">
    <source>
        <dbReference type="SMART" id="SM00905"/>
    </source>
</evidence>
<accession>A0A5E6MEV7</accession>
<sequence>MGTVLLPRDLAKKDLSPYKRSIMRDEIRPPLIKIVSGGQTGADRAGLDWSLAHGIPAGGWCPRGRRAEDGTIPSRYPLEETPSEDYAERTLWNVRDSDGTVIFTVGSALSGGSRLASQEATRLRKPWIHLHEGTPCAAQKLRTFLEEHRIRVLNVAGSRASREPKVSRLVWLTLEEALFPRFFTQEFPAAEASGHASGPTADAIEIRGLWLESRIGITEEERRRMQPLRVSLRLEVADLSAAARSDRIEETVDYDELAREVQGVAGARPRNLLERLAEEIAAAVLCRPMVTSVTVFLEKFPLPRAEGVAISLRRNRVDSFPSVPKPPKDADGLSQELPLS</sequence>
<evidence type="ECO:0000256" key="8">
    <source>
        <dbReference type="SAM" id="MobiDB-lite"/>
    </source>
</evidence>
<dbReference type="InterPro" id="IPR043133">
    <property type="entry name" value="GTP-CH-I_C/QueF"/>
</dbReference>
<keyword evidence="6 10" id="KW-0456">Lyase</keyword>
<comment type="catalytic activity">
    <reaction evidence="1">
        <text>7,8-dihydroneopterin = 6-hydroxymethyl-7,8-dihydropterin + glycolaldehyde</text>
        <dbReference type="Rhea" id="RHEA:10540"/>
        <dbReference type="ChEBI" id="CHEBI:17001"/>
        <dbReference type="ChEBI" id="CHEBI:17071"/>
        <dbReference type="ChEBI" id="CHEBI:44841"/>
        <dbReference type="EC" id="4.1.2.25"/>
    </reaction>
</comment>
<proteinExistence type="inferred from homology"/>
<dbReference type="SMART" id="SM00905">
    <property type="entry name" value="FolB"/>
    <property type="match status" value="1"/>
</dbReference>
<comment type="similarity">
    <text evidence="3">Belongs to the DHNA family.</text>
</comment>
<dbReference type="InterPro" id="IPR006156">
    <property type="entry name" value="Dihydroneopterin_aldolase"/>
</dbReference>
<comment type="caution">
    <text evidence="10">The sequence shown here is derived from an EMBL/GenBank/DDBJ whole genome shotgun (WGS) entry which is preliminary data.</text>
</comment>
<dbReference type="AlphaFoldDB" id="A0A5E6MEV7"/>
<comment type="pathway">
    <text evidence="2">Cofactor biosynthesis; tetrahydrofolate biosynthesis; 2-amino-4-hydroxy-6-hydroxymethyl-7,8-dihydropteridine diphosphate from 7,8-dihydroneopterin triphosphate: step 3/4.</text>
</comment>
<protein>
    <recommendedName>
        <fullName evidence="4">dihydroneopterin aldolase</fullName>
        <ecNumber evidence="4">4.1.2.25</ecNumber>
    </recommendedName>
    <alternativeName>
        <fullName evidence="7">7,8-dihydroneopterin aldolase</fullName>
    </alternativeName>
</protein>
<dbReference type="InterPro" id="IPR024755">
    <property type="entry name" value="cpYpsA"/>
</dbReference>
<dbReference type="Proteomes" id="UP000381693">
    <property type="component" value="Unassembled WGS sequence"/>
</dbReference>
<dbReference type="SUPFAM" id="SSF55620">
    <property type="entry name" value="Tetrahydrobiopterin biosynthesis enzymes-like"/>
    <property type="match status" value="1"/>
</dbReference>
<feature type="region of interest" description="Disordered" evidence="8">
    <location>
        <begin position="319"/>
        <end position="340"/>
    </location>
</feature>
<evidence type="ECO:0000313" key="10">
    <source>
        <dbReference type="EMBL" id="VVM06791.1"/>
    </source>
</evidence>
<dbReference type="InterPro" id="IPR006157">
    <property type="entry name" value="FolB_dom"/>
</dbReference>
<gene>
    <name evidence="10" type="primary">folB</name>
    <name evidence="10" type="ORF">MAMC_01247</name>
</gene>
<keyword evidence="11" id="KW-1185">Reference proteome</keyword>
<evidence type="ECO:0000256" key="5">
    <source>
        <dbReference type="ARBA" id="ARBA00022909"/>
    </source>
</evidence>
<dbReference type="GO" id="GO:0046656">
    <property type="term" value="P:folic acid biosynthetic process"/>
    <property type="evidence" value="ECO:0007669"/>
    <property type="project" value="UniProtKB-KW"/>
</dbReference>
<evidence type="ECO:0000256" key="4">
    <source>
        <dbReference type="ARBA" id="ARBA00013043"/>
    </source>
</evidence>
<evidence type="ECO:0000256" key="6">
    <source>
        <dbReference type="ARBA" id="ARBA00023239"/>
    </source>
</evidence>
<keyword evidence="5" id="KW-0289">Folate biosynthesis</keyword>
<evidence type="ECO:0000256" key="1">
    <source>
        <dbReference type="ARBA" id="ARBA00001353"/>
    </source>
</evidence>